<comment type="caution">
    <text evidence="1">The sequence shown here is derived from an EMBL/GenBank/DDBJ whole genome shotgun (WGS) entry which is preliminary data.</text>
</comment>
<keyword evidence="2" id="KW-1185">Reference proteome</keyword>
<protein>
    <submittedName>
        <fullName evidence="1">Uncharacterized protein</fullName>
    </submittedName>
</protein>
<proteinExistence type="predicted"/>
<dbReference type="Proteomes" id="UP001152888">
    <property type="component" value="Unassembled WGS sequence"/>
</dbReference>
<evidence type="ECO:0000313" key="2">
    <source>
        <dbReference type="Proteomes" id="UP001152888"/>
    </source>
</evidence>
<reference evidence="1" key="1">
    <citation type="submission" date="2022-03" db="EMBL/GenBank/DDBJ databases">
        <authorList>
            <person name="Sayadi A."/>
        </authorList>
    </citation>
    <scope>NUCLEOTIDE SEQUENCE</scope>
</reference>
<organism evidence="1 2">
    <name type="scientific">Acanthoscelides obtectus</name>
    <name type="common">Bean weevil</name>
    <name type="synonym">Bruchus obtectus</name>
    <dbReference type="NCBI Taxonomy" id="200917"/>
    <lineage>
        <taxon>Eukaryota</taxon>
        <taxon>Metazoa</taxon>
        <taxon>Ecdysozoa</taxon>
        <taxon>Arthropoda</taxon>
        <taxon>Hexapoda</taxon>
        <taxon>Insecta</taxon>
        <taxon>Pterygota</taxon>
        <taxon>Neoptera</taxon>
        <taxon>Endopterygota</taxon>
        <taxon>Coleoptera</taxon>
        <taxon>Polyphaga</taxon>
        <taxon>Cucujiformia</taxon>
        <taxon>Chrysomeloidea</taxon>
        <taxon>Chrysomelidae</taxon>
        <taxon>Bruchinae</taxon>
        <taxon>Bruchini</taxon>
        <taxon>Acanthoscelides</taxon>
    </lineage>
</organism>
<accession>A0A9P0NRB2</accession>
<dbReference type="AlphaFoldDB" id="A0A9P0NRB2"/>
<evidence type="ECO:0000313" key="1">
    <source>
        <dbReference type="EMBL" id="CAH1955844.1"/>
    </source>
</evidence>
<name>A0A9P0NRB2_ACAOB</name>
<dbReference type="EMBL" id="CAKOFQ010006663">
    <property type="protein sequence ID" value="CAH1955844.1"/>
    <property type="molecule type" value="Genomic_DNA"/>
</dbReference>
<gene>
    <name evidence="1" type="ORF">ACAOBT_LOCUS1285</name>
</gene>
<sequence>MDQRRECPVKLGNVDKT</sequence>